<protein>
    <submittedName>
        <fullName evidence="1">Uncharacterized protein</fullName>
    </submittedName>
</protein>
<evidence type="ECO:0000313" key="1">
    <source>
        <dbReference type="EMBL" id="RGM75301.1"/>
    </source>
</evidence>
<name>A0A3E4YLE2_9FIRM</name>
<gene>
    <name evidence="1" type="ORF">DXB99_01850</name>
</gene>
<proteinExistence type="predicted"/>
<sequence length="126" mass="15022">MKYKIDFLGVCPHCGSENVGYVLYGIDDINVHNSYRRRKGCHVRFKDPSEYDRNGFNPNRFCFDCDVEWISNDKPEPVIFDDVNEYQEAMKDRGLHTSQIRKTKVKKHRFLKLINRIKQYSINPFN</sequence>
<reference evidence="1 2" key="1">
    <citation type="submission" date="2018-08" db="EMBL/GenBank/DDBJ databases">
        <title>A genome reference for cultivated species of the human gut microbiota.</title>
        <authorList>
            <person name="Zou Y."/>
            <person name="Xue W."/>
            <person name="Luo G."/>
        </authorList>
    </citation>
    <scope>NUCLEOTIDE SEQUENCE [LARGE SCALE GENOMIC DNA]</scope>
    <source>
        <strain evidence="1 2">OM07-13</strain>
    </source>
</reference>
<dbReference type="RefSeq" id="WP_117718059.1">
    <property type="nucleotide sequence ID" value="NZ_QSTP01000001.1"/>
</dbReference>
<organism evidence="1 2">
    <name type="scientific">Agathobacter rectalis</name>
    <dbReference type="NCBI Taxonomy" id="39491"/>
    <lineage>
        <taxon>Bacteria</taxon>
        <taxon>Bacillati</taxon>
        <taxon>Bacillota</taxon>
        <taxon>Clostridia</taxon>
        <taxon>Lachnospirales</taxon>
        <taxon>Lachnospiraceae</taxon>
        <taxon>Agathobacter</taxon>
    </lineage>
</organism>
<dbReference type="Proteomes" id="UP000260758">
    <property type="component" value="Unassembled WGS sequence"/>
</dbReference>
<comment type="caution">
    <text evidence="1">The sequence shown here is derived from an EMBL/GenBank/DDBJ whole genome shotgun (WGS) entry which is preliminary data.</text>
</comment>
<dbReference type="EMBL" id="QSTP01000001">
    <property type="protein sequence ID" value="RGM75301.1"/>
    <property type="molecule type" value="Genomic_DNA"/>
</dbReference>
<dbReference type="AlphaFoldDB" id="A0A3E4YLE2"/>
<evidence type="ECO:0000313" key="2">
    <source>
        <dbReference type="Proteomes" id="UP000260758"/>
    </source>
</evidence>
<accession>A0A3E4YLE2</accession>